<reference evidence="1" key="3">
    <citation type="journal article" date="2021" name="Syst. Appl. Microbiol.">
        <title>Roseomonas hellenica sp. nov., isolated from roots of wild-growing Alkanna tinctoria.</title>
        <authorList>
            <person name="Rat A."/>
            <person name="Naranjo H.D."/>
            <person name="Lebbe L."/>
            <person name="Cnockaert M."/>
            <person name="Krigas N."/>
            <person name="Grigoriadou K."/>
            <person name="Maloupa E."/>
            <person name="Willems A."/>
        </authorList>
    </citation>
    <scope>NUCLEOTIDE SEQUENCE</scope>
    <source>
        <strain evidence="1">LMG 31161</strain>
    </source>
</reference>
<dbReference type="EMBL" id="JAAVUP010000002">
    <property type="protein sequence ID" value="NKE16939.1"/>
    <property type="molecule type" value="Genomic_DNA"/>
</dbReference>
<dbReference type="RefSeq" id="WP_168040822.1">
    <property type="nucleotide sequence ID" value="NZ_JAAEDK010000057.1"/>
</dbReference>
<evidence type="ECO:0000313" key="2">
    <source>
        <dbReference type="EMBL" id="NKE16939.1"/>
    </source>
</evidence>
<evidence type="ECO:0000313" key="1">
    <source>
        <dbReference type="EMBL" id="MBR0661567.1"/>
    </source>
</evidence>
<protein>
    <submittedName>
        <fullName evidence="1">Uncharacterized protein</fullName>
    </submittedName>
</protein>
<reference evidence="2 3" key="2">
    <citation type="submission" date="2020-02" db="EMBL/GenBank/DDBJ databases">
        <authorList>
            <person name="Sun Q."/>
            <person name="Inoue M."/>
        </authorList>
    </citation>
    <scope>NUCLEOTIDE SEQUENCE [LARGE SCALE GENOMIC DNA]</scope>
    <source>
        <strain evidence="2 3">KCTC 22478</strain>
    </source>
</reference>
<keyword evidence="3" id="KW-1185">Reference proteome</keyword>
<dbReference type="EMBL" id="JAAEDK010000057">
    <property type="protein sequence ID" value="MBR0661567.1"/>
    <property type="molecule type" value="Genomic_DNA"/>
</dbReference>
<sequence>MYVDYRMAPDPMVFGTDWHAVSIDAGAGAIFALGENGEALKISSAGNELELIDPPSDGPPDQGPLREIRAIRERVFAVGMGRQAYCRDHLGHWTRVDAGLLDRSSGMATGLTSICGSADGTLAAVGYRGEIWEFTEHWQRLSSPSNLLLTHVTEHNAILYASGILGLLIRREKAGWAIVDTAPLAHDIWDIESFDGRLYCGTSNGLFVMDEDGDLSEVAALRELGQLQCSSLSAGFGRLWCFGGERVSVTEDGLMWRSMPVLDVPERREMPSGGDA</sequence>
<comment type="caution">
    <text evidence="1">The sequence shown here is derived from an EMBL/GenBank/DDBJ whole genome shotgun (WGS) entry which is preliminary data.</text>
</comment>
<dbReference type="AlphaFoldDB" id="A0A9X9WMK7"/>
<organism evidence="1 4">
    <name type="scientific">Neoroseomonas oryzicola</name>
    <dbReference type="NCBI Taxonomy" id="535904"/>
    <lineage>
        <taxon>Bacteria</taxon>
        <taxon>Pseudomonadati</taxon>
        <taxon>Pseudomonadota</taxon>
        <taxon>Alphaproteobacteria</taxon>
        <taxon>Acetobacterales</taxon>
        <taxon>Acetobacteraceae</taxon>
        <taxon>Neoroseomonas</taxon>
    </lineage>
</organism>
<dbReference type="Proteomes" id="UP000746741">
    <property type="component" value="Unassembled WGS sequence"/>
</dbReference>
<gene>
    <name evidence="2" type="ORF">GWK15_08300</name>
    <name evidence="1" type="ORF">GXW75_20095</name>
</gene>
<proteinExistence type="predicted"/>
<evidence type="ECO:0000313" key="4">
    <source>
        <dbReference type="Proteomes" id="UP001138708"/>
    </source>
</evidence>
<reference evidence="1" key="1">
    <citation type="submission" date="2020-01" db="EMBL/GenBank/DDBJ databases">
        <authorList>
            <person name="Rat A."/>
        </authorList>
    </citation>
    <scope>NUCLEOTIDE SEQUENCE</scope>
    <source>
        <strain evidence="1">LMG 31161</strain>
    </source>
</reference>
<accession>A0A9X9WMK7</accession>
<name>A0A9X9WMK7_9PROT</name>
<evidence type="ECO:0000313" key="3">
    <source>
        <dbReference type="Proteomes" id="UP000746741"/>
    </source>
</evidence>
<dbReference type="Proteomes" id="UP001138708">
    <property type="component" value="Unassembled WGS sequence"/>
</dbReference>